<protein>
    <recommendedName>
        <fullName evidence="1">non-specific serine/threonine protein kinase</fullName>
        <ecNumber evidence="1">2.7.11.1</ecNumber>
    </recommendedName>
</protein>
<evidence type="ECO:0000256" key="11">
    <source>
        <dbReference type="SAM" id="MobiDB-lite"/>
    </source>
</evidence>
<dbReference type="InterPro" id="IPR000719">
    <property type="entry name" value="Prot_kinase_dom"/>
</dbReference>
<evidence type="ECO:0000256" key="5">
    <source>
        <dbReference type="ARBA" id="ARBA00022777"/>
    </source>
</evidence>
<name>A0AAD4NDZ4_9BILA</name>
<dbReference type="PANTHER" id="PTHR24058">
    <property type="entry name" value="DUAL SPECIFICITY PROTEIN KINASE"/>
    <property type="match status" value="1"/>
</dbReference>
<evidence type="ECO:0000313" key="14">
    <source>
        <dbReference type="Proteomes" id="UP001201812"/>
    </source>
</evidence>
<comment type="similarity">
    <text evidence="9">Belongs to the protein kinase superfamily. CMGC Ser/Thr protein kinase family. HIPK subfamily.</text>
</comment>
<evidence type="ECO:0000256" key="10">
    <source>
        <dbReference type="PROSITE-ProRule" id="PRU10141"/>
    </source>
</evidence>
<gene>
    <name evidence="13" type="ORF">DdX_02327</name>
</gene>
<feature type="region of interest" description="Disordered" evidence="11">
    <location>
        <begin position="204"/>
        <end position="234"/>
    </location>
</feature>
<dbReference type="FunFam" id="1.10.510.10:FF:000029">
    <property type="entry name" value="Homeodomain-interacting protein kinase 2 isoform 1"/>
    <property type="match status" value="1"/>
</dbReference>
<dbReference type="Gene3D" id="1.10.510.10">
    <property type="entry name" value="Transferase(Phosphotransferase) domain 1"/>
    <property type="match status" value="1"/>
</dbReference>
<keyword evidence="2" id="KW-0723">Serine/threonine-protein kinase</keyword>
<evidence type="ECO:0000313" key="13">
    <source>
        <dbReference type="EMBL" id="KAI1725654.1"/>
    </source>
</evidence>
<dbReference type="PROSITE" id="PS00107">
    <property type="entry name" value="PROTEIN_KINASE_ATP"/>
    <property type="match status" value="1"/>
</dbReference>
<evidence type="ECO:0000256" key="4">
    <source>
        <dbReference type="ARBA" id="ARBA00022741"/>
    </source>
</evidence>
<keyword evidence="5 13" id="KW-0418">Kinase</keyword>
<dbReference type="SMART" id="SM00220">
    <property type="entry name" value="S_TKc"/>
    <property type="match status" value="1"/>
</dbReference>
<evidence type="ECO:0000256" key="8">
    <source>
        <dbReference type="ARBA" id="ARBA00048679"/>
    </source>
</evidence>
<evidence type="ECO:0000256" key="1">
    <source>
        <dbReference type="ARBA" id="ARBA00012513"/>
    </source>
</evidence>
<keyword evidence="6 10" id="KW-0067">ATP-binding</keyword>
<feature type="region of interest" description="Disordered" evidence="11">
    <location>
        <begin position="394"/>
        <end position="416"/>
    </location>
</feature>
<dbReference type="Gene3D" id="3.30.200.20">
    <property type="entry name" value="Phosphorylase Kinase, domain 1"/>
    <property type="match status" value="1"/>
</dbReference>
<keyword evidence="3" id="KW-0808">Transferase</keyword>
<feature type="region of interest" description="Disordered" evidence="11">
    <location>
        <begin position="1079"/>
        <end position="1107"/>
    </location>
</feature>
<feature type="compositionally biased region" description="Polar residues" evidence="11">
    <location>
        <begin position="1079"/>
        <end position="1090"/>
    </location>
</feature>
<dbReference type="EC" id="2.7.11.1" evidence="1"/>
<comment type="catalytic activity">
    <reaction evidence="7">
        <text>L-threonyl-[protein] + ATP = O-phospho-L-threonyl-[protein] + ADP + H(+)</text>
        <dbReference type="Rhea" id="RHEA:46608"/>
        <dbReference type="Rhea" id="RHEA-COMP:11060"/>
        <dbReference type="Rhea" id="RHEA-COMP:11605"/>
        <dbReference type="ChEBI" id="CHEBI:15378"/>
        <dbReference type="ChEBI" id="CHEBI:30013"/>
        <dbReference type="ChEBI" id="CHEBI:30616"/>
        <dbReference type="ChEBI" id="CHEBI:61977"/>
        <dbReference type="ChEBI" id="CHEBI:456216"/>
        <dbReference type="EC" id="2.7.11.1"/>
    </reaction>
</comment>
<dbReference type="GO" id="GO:0004674">
    <property type="term" value="F:protein serine/threonine kinase activity"/>
    <property type="evidence" value="ECO:0007669"/>
    <property type="project" value="UniProtKB-KW"/>
</dbReference>
<dbReference type="GO" id="GO:0004713">
    <property type="term" value="F:protein tyrosine kinase activity"/>
    <property type="evidence" value="ECO:0007669"/>
    <property type="project" value="TreeGrafter"/>
</dbReference>
<reference evidence="13" key="1">
    <citation type="submission" date="2022-01" db="EMBL/GenBank/DDBJ databases">
        <title>Genome Sequence Resource for Two Populations of Ditylenchus destructor, the Migratory Endoparasitic Phytonematode.</title>
        <authorList>
            <person name="Zhang H."/>
            <person name="Lin R."/>
            <person name="Xie B."/>
        </authorList>
    </citation>
    <scope>NUCLEOTIDE SEQUENCE</scope>
    <source>
        <strain evidence="13">BazhouSP</strain>
    </source>
</reference>
<dbReference type="GO" id="GO:0005524">
    <property type="term" value="F:ATP binding"/>
    <property type="evidence" value="ECO:0007669"/>
    <property type="project" value="UniProtKB-UniRule"/>
</dbReference>
<evidence type="ECO:0000256" key="9">
    <source>
        <dbReference type="ARBA" id="ARBA00061380"/>
    </source>
</evidence>
<dbReference type="InterPro" id="IPR011009">
    <property type="entry name" value="Kinase-like_dom_sf"/>
</dbReference>
<comment type="caution">
    <text evidence="13">The sequence shown here is derived from an EMBL/GenBank/DDBJ whole genome shotgun (WGS) entry which is preliminary data.</text>
</comment>
<dbReference type="GO" id="GO:0005737">
    <property type="term" value="C:cytoplasm"/>
    <property type="evidence" value="ECO:0007669"/>
    <property type="project" value="TreeGrafter"/>
</dbReference>
<sequence length="1207" mass="130577">MIARHITSATPFQHCTKGLKPEAVGNEGPQQEEVNNNPASGRDQQQSYTTQAHIPQYNTGGETTGIAYRQTNPYQQQQQNSFPSSQQQHYRENFANSLESGPAPAKQPNSGTGLFQQSRYTKYKGARQGQTAEKNAADSYSLSSYYSNGALTNSGALGTSETVGATNHSSIVVAVGPQRGNQSVANRRNQKAATLQQAEEVVIGDEENESSHSSNNSRVLFGTSSGGENSNVSTTNATQLPVIFSAEFSSSQQRNPVSSRAVGLSDPSTSKFGGAGATLGPLSANVAAVGGQQHHASLGHTNIQLAPGNTQLFGGPPPALCLAPNAIIGPVTNGGATVAALPATNQFHQNGLVCGAPGGIGMVHKMGTLAPTTAIKPVATGLATVVNAVGVNKPSQTLASSNNNNKPSKSRQSTEGEYQLIKNEVLRSPYGNQYEVLEFLGKGTFGQVVKAWKKGTNEIVAIKILKKHPSYARQGQIEVSILSRLSNENAEEFNFVRAFECFQHKSHTCLVFEMLEQNLYDFLKQNKFTPLPLSSIRPIVQQVLTALLKLKQLELIHADLKPENIMLVDPMNQPFRVKVIDFGSASHRSKAVTNTYLQSRYYRAPEIILGLPFKESIDMWSLGCVIAELFLGWPLYPGSSEYDQIRFIVQTQGLPPQQMLTEAAKTNRFFKMIKNMASYWRLKSTEEYEIEMMTKSKETRKYVFNCIDDIAQVHIPTDLDGIDLMCEKVDRQEFVDILKAMLCMDQDKRLTPAGGLQHKFVKMTHLAEMGRTKYLQIATQRMEVCNRMDRMSYVIPRAAASGPQPPTLQAVAPQSANPAPLIAAANAVAAVPPGANPIASQQAALALQPDITNLFHHYSAMAASQQMANPAYHQALYQPLAAVLPYARQPQFVGFSGAAAPAPTLMSQLVPVSFVEHHAAGQLPPGAAPNQQNPAANSTQLLWPTAAIAAAAAAQAQQSAAALLPPEFLLSANAQNSAALLQARNVAAALQFPAIFNIPPSVPQQQHHQAVAAQLAAAAQHTKQFQIMQQQHQQQQDEWAQMLNGAGCNMRNHNMQNGNVTAMNRLRNDAELISQNSFAQHGTGSSQTDVSSLLNSSNNPSSARKSSTRCAVVRPMVDNSIKQQQQQHLNQYHQQLLNVQHHAGDRNGQMNLSPMSMVAGQLGSEYNAALQHAAAQAAAAANQRALPHVFDMNSSLYSELGYPNPYL</sequence>
<dbReference type="PROSITE" id="PS50011">
    <property type="entry name" value="PROTEIN_KINASE_DOM"/>
    <property type="match status" value="1"/>
</dbReference>
<proteinExistence type="inferred from homology"/>
<evidence type="ECO:0000256" key="7">
    <source>
        <dbReference type="ARBA" id="ARBA00047899"/>
    </source>
</evidence>
<comment type="catalytic activity">
    <reaction evidence="8">
        <text>L-seryl-[protein] + ATP = O-phospho-L-seryl-[protein] + ADP + H(+)</text>
        <dbReference type="Rhea" id="RHEA:17989"/>
        <dbReference type="Rhea" id="RHEA-COMP:9863"/>
        <dbReference type="Rhea" id="RHEA-COMP:11604"/>
        <dbReference type="ChEBI" id="CHEBI:15378"/>
        <dbReference type="ChEBI" id="CHEBI:29999"/>
        <dbReference type="ChEBI" id="CHEBI:30616"/>
        <dbReference type="ChEBI" id="CHEBI:83421"/>
        <dbReference type="ChEBI" id="CHEBI:456216"/>
        <dbReference type="EC" id="2.7.11.1"/>
    </reaction>
</comment>
<dbReference type="PROSITE" id="PS00108">
    <property type="entry name" value="PROTEIN_KINASE_ST"/>
    <property type="match status" value="1"/>
</dbReference>
<feature type="domain" description="Protein kinase" evidence="12">
    <location>
        <begin position="434"/>
        <end position="761"/>
    </location>
</feature>
<dbReference type="SUPFAM" id="SSF56112">
    <property type="entry name" value="Protein kinase-like (PK-like)"/>
    <property type="match status" value="1"/>
</dbReference>
<feature type="compositionally biased region" description="Polar residues" evidence="11">
    <location>
        <begin position="222"/>
        <end position="234"/>
    </location>
</feature>
<dbReference type="InterPro" id="IPR017441">
    <property type="entry name" value="Protein_kinase_ATP_BS"/>
</dbReference>
<feature type="compositionally biased region" description="Polar residues" evidence="11">
    <location>
        <begin position="28"/>
        <end position="48"/>
    </location>
</feature>
<feature type="binding site" evidence="10">
    <location>
        <position position="463"/>
    </location>
    <ligand>
        <name>ATP</name>
        <dbReference type="ChEBI" id="CHEBI:30616"/>
    </ligand>
</feature>
<evidence type="ECO:0000256" key="2">
    <source>
        <dbReference type="ARBA" id="ARBA00022527"/>
    </source>
</evidence>
<dbReference type="Pfam" id="PF00069">
    <property type="entry name" value="Pkinase"/>
    <property type="match status" value="1"/>
</dbReference>
<dbReference type="InterPro" id="IPR008271">
    <property type="entry name" value="Ser/Thr_kinase_AS"/>
</dbReference>
<accession>A0AAD4NDZ4</accession>
<evidence type="ECO:0000259" key="12">
    <source>
        <dbReference type="PROSITE" id="PS50011"/>
    </source>
</evidence>
<dbReference type="EMBL" id="JAKKPZ010000002">
    <property type="protein sequence ID" value="KAI1725654.1"/>
    <property type="molecule type" value="Genomic_DNA"/>
</dbReference>
<dbReference type="InterPro" id="IPR050494">
    <property type="entry name" value="Ser_Thr_dual-spec_kinase"/>
</dbReference>
<keyword evidence="4 10" id="KW-0547">Nucleotide-binding</keyword>
<dbReference type="PANTHER" id="PTHR24058:SF17">
    <property type="entry name" value="HOMEODOMAIN INTERACTING PROTEIN KINASE, ISOFORM D"/>
    <property type="match status" value="1"/>
</dbReference>
<evidence type="ECO:0000256" key="6">
    <source>
        <dbReference type="ARBA" id="ARBA00022840"/>
    </source>
</evidence>
<feature type="compositionally biased region" description="Low complexity" evidence="11">
    <location>
        <begin position="1091"/>
        <end position="1105"/>
    </location>
</feature>
<keyword evidence="14" id="KW-1185">Reference proteome</keyword>
<evidence type="ECO:0000256" key="3">
    <source>
        <dbReference type="ARBA" id="ARBA00022679"/>
    </source>
</evidence>
<dbReference type="CDD" id="cd14211">
    <property type="entry name" value="STKc_HIPK"/>
    <property type="match status" value="1"/>
</dbReference>
<dbReference type="AlphaFoldDB" id="A0AAD4NDZ4"/>
<feature type="region of interest" description="Disordered" evidence="11">
    <location>
        <begin position="1"/>
        <end position="48"/>
    </location>
</feature>
<dbReference type="Proteomes" id="UP001201812">
    <property type="component" value="Unassembled WGS sequence"/>
</dbReference>
<organism evidence="13 14">
    <name type="scientific">Ditylenchus destructor</name>
    <dbReference type="NCBI Taxonomy" id="166010"/>
    <lineage>
        <taxon>Eukaryota</taxon>
        <taxon>Metazoa</taxon>
        <taxon>Ecdysozoa</taxon>
        <taxon>Nematoda</taxon>
        <taxon>Chromadorea</taxon>
        <taxon>Rhabditida</taxon>
        <taxon>Tylenchina</taxon>
        <taxon>Tylenchomorpha</taxon>
        <taxon>Sphaerularioidea</taxon>
        <taxon>Anguinidae</taxon>
        <taxon>Anguininae</taxon>
        <taxon>Ditylenchus</taxon>
    </lineage>
</organism>
<dbReference type="GO" id="GO:0005634">
    <property type="term" value="C:nucleus"/>
    <property type="evidence" value="ECO:0007669"/>
    <property type="project" value="TreeGrafter"/>
</dbReference>